<keyword evidence="7 8" id="KW-0472">Membrane</keyword>
<feature type="transmembrane region" description="Helical" evidence="8">
    <location>
        <begin position="158"/>
        <end position="180"/>
    </location>
</feature>
<feature type="transmembrane region" description="Helical" evidence="8">
    <location>
        <begin position="492"/>
        <end position="513"/>
    </location>
</feature>
<feature type="domain" description="ABC transmembrane type-1" evidence="9">
    <location>
        <begin position="372"/>
        <end position="564"/>
    </location>
</feature>
<keyword evidence="2 8" id="KW-0813">Transport</keyword>
<comment type="similarity">
    <text evidence="8">Belongs to the binding-protein-dependent transport system permease family.</text>
</comment>
<organism evidence="10 11">
    <name type="scientific">Nocardioides humi</name>
    <dbReference type="NCBI Taxonomy" id="449461"/>
    <lineage>
        <taxon>Bacteria</taxon>
        <taxon>Bacillati</taxon>
        <taxon>Actinomycetota</taxon>
        <taxon>Actinomycetes</taxon>
        <taxon>Propionibacteriales</taxon>
        <taxon>Nocardioidaceae</taxon>
        <taxon>Nocardioides</taxon>
    </lineage>
</organism>
<dbReference type="InterPro" id="IPR035906">
    <property type="entry name" value="MetI-like_sf"/>
</dbReference>
<dbReference type="PANTHER" id="PTHR43357:SF4">
    <property type="entry name" value="INNER MEMBRANE ABC TRANSPORTER PERMEASE PROTEIN YDCV"/>
    <property type="match status" value="1"/>
</dbReference>
<gene>
    <name evidence="10" type="ORF">GCM10009788_00900</name>
</gene>
<feature type="transmembrane region" description="Helical" evidence="8">
    <location>
        <begin position="417"/>
        <end position="435"/>
    </location>
</feature>
<accession>A0ABN1ZPA6</accession>
<feature type="transmembrane region" description="Helical" evidence="8">
    <location>
        <begin position="116"/>
        <end position="138"/>
    </location>
</feature>
<keyword evidence="4" id="KW-0997">Cell inner membrane</keyword>
<dbReference type="RefSeq" id="WP_181411004.1">
    <property type="nucleotide sequence ID" value="NZ_BAAAOR010000002.1"/>
</dbReference>
<feature type="transmembrane region" description="Helical" evidence="8">
    <location>
        <begin position="23"/>
        <end position="48"/>
    </location>
</feature>
<reference evidence="10 11" key="1">
    <citation type="journal article" date="2019" name="Int. J. Syst. Evol. Microbiol.">
        <title>The Global Catalogue of Microorganisms (GCM) 10K type strain sequencing project: providing services to taxonomists for standard genome sequencing and annotation.</title>
        <authorList>
            <consortium name="The Broad Institute Genomics Platform"/>
            <consortium name="The Broad Institute Genome Sequencing Center for Infectious Disease"/>
            <person name="Wu L."/>
            <person name="Ma J."/>
        </authorList>
    </citation>
    <scope>NUCLEOTIDE SEQUENCE [LARGE SCALE GENOMIC DNA]</scope>
    <source>
        <strain evidence="10 11">JCM 14942</strain>
    </source>
</reference>
<dbReference type="Proteomes" id="UP001500842">
    <property type="component" value="Unassembled WGS sequence"/>
</dbReference>
<dbReference type="SUPFAM" id="SSF161098">
    <property type="entry name" value="MetI-like"/>
    <property type="match status" value="2"/>
</dbReference>
<comment type="subcellular location">
    <subcellularLocation>
        <location evidence="1">Cell inner membrane</location>
        <topology evidence="1">Multi-pass membrane protein</topology>
    </subcellularLocation>
    <subcellularLocation>
        <location evidence="8">Cell membrane</location>
        <topology evidence="8">Multi-pass membrane protein</topology>
    </subcellularLocation>
</comment>
<dbReference type="PANTHER" id="PTHR43357">
    <property type="entry name" value="INNER MEMBRANE ABC TRANSPORTER PERMEASE PROTEIN YDCV"/>
    <property type="match status" value="1"/>
</dbReference>
<dbReference type="Pfam" id="PF00528">
    <property type="entry name" value="BPD_transp_1"/>
    <property type="match status" value="2"/>
</dbReference>
<evidence type="ECO:0000256" key="4">
    <source>
        <dbReference type="ARBA" id="ARBA00022519"/>
    </source>
</evidence>
<evidence type="ECO:0000256" key="3">
    <source>
        <dbReference type="ARBA" id="ARBA00022475"/>
    </source>
</evidence>
<evidence type="ECO:0000256" key="6">
    <source>
        <dbReference type="ARBA" id="ARBA00022989"/>
    </source>
</evidence>
<sequence length="574" mass="61255">MSLRSHAGPAPARVRHRPSASSLTWWITLVVSAVLLLGAILPIAYAALRSVPLYESGGSFTLDNYTAFLSDASFWTALWNTSLLAVLTAVPSILIGTALAVLVTRTNMPGRSLIGVLLLAPLLFPGLGATLGWVSMYAPSGYISTWFANTFGGVPWNLYSIPGMALVSLERTVPMVYLLARARLSTLDSSIEDAALSAGAGPARILRTITLPMMRPSLLLAGVLISMMVFESLGLPLLLGTSSGIETVSTYIYNNWTRSADNQGLVSATASTLLLIVTLMMLLRSRLEGDSKRFVTASGKPKARRPLDLGIIGPVASVLCLAWVVLAIVMPTFGLLMTAFTQIFSPLISPWEVLTTHNFSTVFDSPAFTRSIRNSILVAVVGALVSTVALTIAALVAHRSEFRFRTALPPLLLFPRAMPGIVVGMGLFWAFVVVDPSGWVRASIWGIMIAFVIRNTAVGYAAIESTLLSISNELDGAARTCGAGWLRTGWTIVVPLLRPALGACFVLMFVALLNDYDPAIFLMTSGNEVIGLTMLRQWLAGFAGPVAALGVIQMLITAVVLGSGRLFFGVKAHV</sequence>
<evidence type="ECO:0000256" key="1">
    <source>
        <dbReference type="ARBA" id="ARBA00004429"/>
    </source>
</evidence>
<feature type="transmembrane region" description="Helical" evidence="8">
    <location>
        <begin position="264"/>
        <end position="283"/>
    </location>
</feature>
<evidence type="ECO:0000256" key="2">
    <source>
        <dbReference type="ARBA" id="ARBA00022448"/>
    </source>
</evidence>
<keyword evidence="11" id="KW-1185">Reference proteome</keyword>
<evidence type="ECO:0000313" key="11">
    <source>
        <dbReference type="Proteomes" id="UP001500842"/>
    </source>
</evidence>
<evidence type="ECO:0000313" key="10">
    <source>
        <dbReference type="EMBL" id="GAA1501819.1"/>
    </source>
</evidence>
<feature type="transmembrane region" description="Helical" evidence="8">
    <location>
        <begin position="546"/>
        <end position="568"/>
    </location>
</feature>
<name>A0ABN1ZPA6_9ACTN</name>
<proteinExistence type="inferred from homology"/>
<evidence type="ECO:0000259" key="9">
    <source>
        <dbReference type="PROSITE" id="PS50928"/>
    </source>
</evidence>
<keyword evidence="3" id="KW-1003">Cell membrane</keyword>
<dbReference type="PROSITE" id="PS50928">
    <property type="entry name" value="ABC_TM1"/>
    <property type="match status" value="2"/>
</dbReference>
<feature type="transmembrane region" description="Helical" evidence="8">
    <location>
        <begin position="375"/>
        <end position="397"/>
    </location>
</feature>
<evidence type="ECO:0000256" key="5">
    <source>
        <dbReference type="ARBA" id="ARBA00022692"/>
    </source>
</evidence>
<dbReference type="Gene3D" id="1.10.3720.10">
    <property type="entry name" value="MetI-like"/>
    <property type="match status" value="2"/>
</dbReference>
<feature type="domain" description="ABC transmembrane type-1" evidence="9">
    <location>
        <begin position="78"/>
        <end position="284"/>
    </location>
</feature>
<dbReference type="EMBL" id="BAAAOR010000002">
    <property type="protein sequence ID" value="GAA1501819.1"/>
    <property type="molecule type" value="Genomic_DNA"/>
</dbReference>
<comment type="caution">
    <text evidence="10">The sequence shown here is derived from an EMBL/GenBank/DDBJ whole genome shotgun (WGS) entry which is preliminary data.</text>
</comment>
<feature type="transmembrane region" description="Helical" evidence="8">
    <location>
        <begin position="309"/>
        <end position="329"/>
    </location>
</feature>
<evidence type="ECO:0000256" key="8">
    <source>
        <dbReference type="RuleBase" id="RU363032"/>
    </source>
</evidence>
<protein>
    <submittedName>
        <fullName evidence="10">Iron ABC transporter permease</fullName>
    </submittedName>
</protein>
<feature type="transmembrane region" description="Helical" evidence="8">
    <location>
        <begin position="217"/>
        <end position="239"/>
    </location>
</feature>
<feature type="transmembrane region" description="Helical" evidence="8">
    <location>
        <begin position="83"/>
        <end position="104"/>
    </location>
</feature>
<keyword evidence="6 8" id="KW-1133">Transmembrane helix</keyword>
<feature type="transmembrane region" description="Helical" evidence="8">
    <location>
        <begin position="335"/>
        <end position="354"/>
    </location>
</feature>
<evidence type="ECO:0000256" key="7">
    <source>
        <dbReference type="ARBA" id="ARBA00023136"/>
    </source>
</evidence>
<dbReference type="InterPro" id="IPR000515">
    <property type="entry name" value="MetI-like"/>
</dbReference>
<dbReference type="CDD" id="cd06261">
    <property type="entry name" value="TM_PBP2"/>
    <property type="match status" value="2"/>
</dbReference>
<keyword evidence="5 8" id="KW-0812">Transmembrane</keyword>
<feature type="transmembrane region" description="Helical" evidence="8">
    <location>
        <begin position="442"/>
        <end position="463"/>
    </location>
</feature>